<proteinExistence type="predicted"/>
<keyword evidence="2" id="KW-1185">Reference proteome</keyword>
<gene>
    <name evidence="1" type="ORF">EDD61_10686</name>
</gene>
<dbReference type="RefSeq" id="WP_132224358.1">
    <property type="nucleotide sequence ID" value="NZ_JANKBG010000005.1"/>
</dbReference>
<dbReference type="AlphaFoldDB" id="A0A4R3TH93"/>
<dbReference type="Proteomes" id="UP000295773">
    <property type="component" value="Unassembled WGS sequence"/>
</dbReference>
<protein>
    <submittedName>
        <fullName evidence="1">Uncharacterized protein</fullName>
    </submittedName>
</protein>
<accession>A0A4R3TH93</accession>
<reference evidence="1 2" key="1">
    <citation type="submission" date="2019-03" db="EMBL/GenBank/DDBJ databases">
        <title>Genomic Encyclopedia of Type Strains, Phase IV (KMG-IV): sequencing the most valuable type-strain genomes for metagenomic binning, comparative biology and taxonomic classification.</title>
        <authorList>
            <person name="Goeker M."/>
        </authorList>
    </citation>
    <scope>NUCLEOTIDE SEQUENCE [LARGE SCALE GENOMIC DNA]</scope>
    <source>
        <strain evidence="1 2">DSM 29481</strain>
    </source>
</reference>
<sequence length="335" mass="40012">MKIRKWLMVIGGLLCSLLLLIWGVQYFFHDHLSSYEITDLSKKEQRLLKTFYANDHVVKGELFDIAYDYFYTYDDYQITLLKKVDGTIHDLTISVFAYQQDKETIKVMARYPLNQVFQDDLMQDIMQTPHVWKMKGRSLFDVANRHMSNRIKVVIAYRDGKEQFMLEAPHIAIKQLVKRKIENGQPLQNSYFQNKEKLLKGDTVWDNEYTDMYKYLIGLFYSSFPTYQKELDVIFPRYQKEREEDCLRLLQLVLITDEQYANSVKYYDDINSTQTKRWILQKLDSMEPIIRQAYTEQSTNENTLCFLLELKQQVYERLNDQKKAKAYANELATLK</sequence>
<name>A0A4R3TH93_9FIRM</name>
<organism evidence="1 2">
    <name type="scientific">Longicatena caecimuris</name>
    <dbReference type="NCBI Taxonomy" id="1796635"/>
    <lineage>
        <taxon>Bacteria</taxon>
        <taxon>Bacillati</taxon>
        <taxon>Bacillota</taxon>
        <taxon>Erysipelotrichia</taxon>
        <taxon>Erysipelotrichales</taxon>
        <taxon>Erysipelotrichaceae</taxon>
        <taxon>Longicatena</taxon>
    </lineage>
</organism>
<comment type="caution">
    <text evidence="1">The sequence shown here is derived from an EMBL/GenBank/DDBJ whole genome shotgun (WGS) entry which is preliminary data.</text>
</comment>
<evidence type="ECO:0000313" key="1">
    <source>
        <dbReference type="EMBL" id="TCU60577.1"/>
    </source>
</evidence>
<evidence type="ECO:0000313" key="2">
    <source>
        <dbReference type="Proteomes" id="UP000295773"/>
    </source>
</evidence>
<dbReference type="EMBL" id="SMBP01000006">
    <property type="protein sequence ID" value="TCU60577.1"/>
    <property type="molecule type" value="Genomic_DNA"/>
</dbReference>